<organism evidence="2 3">
    <name type="scientific">Vigna angularis var. angularis</name>
    <dbReference type="NCBI Taxonomy" id="157739"/>
    <lineage>
        <taxon>Eukaryota</taxon>
        <taxon>Viridiplantae</taxon>
        <taxon>Streptophyta</taxon>
        <taxon>Embryophyta</taxon>
        <taxon>Tracheophyta</taxon>
        <taxon>Spermatophyta</taxon>
        <taxon>Magnoliopsida</taxon>
        <taxon>eudicotyledons</taxon>
        <taxon>Gunneridae</taxon>
        <taxon>Pentapetalae</taxon>
        <taxon>rosids</taxon>
        <taxon>fabids</taxon>
        <taxon>Fabales</taxon>
        <taxon>Fabaceae</taxon>
        <taxon>Papilionoideae</taxon>
        <taxon>50 kb inversion clade</taxon>
        <taxon>NPAAA clade</taxon>
        <taxon>indigoferoid/millettioid clade</taxon>
        <taxon>Phaseoleae</taxon>
        <taxon>Vigna</taxon>
    </lineage>
</organism>
<reference evidence="2 3" key="1">
    <citation type="journal article" date="2015" name="Sci. Rep.">
        <title>The power of single molecule real-time sequencing technology in the de novo assembly of a eukaryotic genome.</title>
        <authorList>
            <person name="Sakai H."/>
            <person name="Naito K."/>
            <person name="Ogiso-Tanaka E."/>
            <person name="Takahashi Y."/>
            <person name="Iseki K."/>
            <person name="Muto C."/>
            <person name="Satou K."/>
            <person name="Teruya K."/>
            <person name="Shiroma A."/>
            <person name="Shimoji M."/>
            <person name="Hirano T."/>
            <person name="Itoh T."/>
            <person name="Kaga A."/>
            <person name="Tomooka N."/>
        </authorList>
    </citation>
    <scope>NUCLEOTIDE SEQUENCE [LARGE SCALE GENOMIC DNA]</scope>
    <source>
        <strain evidence="3">cv. Shumari</strain>
    </source>
</reference>
<accession>A0A0S3S8F0</accession>
<feature type="region of interest" description="Disordered" evidence="1">
    <location>
        <begin position="56"/>
        <end position="83"/>
    </location>
</feature>
<dbReference type="AlphaFoldDB" id="A0A0S3S8F0"/>
<dbReference type="Proteomes" id="UP000291084">
    <property type="component" value="Chromosome 5"/>
</dbReference>
<proteinExistence type="predicted"/>
<evidence type="ECO:0000313" key="2">
    <source>
        <dbReference type="EMBL" id="BAT89083.1"/>
    </source>
</evidence>
<keyword evidence="3" id="KW-1185">Reference proteome</keyword>
<protein>
    <submittedName>
        <fullName evidence="2">Uncharacterized protein</fullName>
    </submittedName>
</protein>
<evidence type="ECO:0000256" key="1">
    <source>
        <dbReference type="SAM" id="MobiDB-lite"/>
    </source>
</evidence>
<sequence>MRFQFPVKMLKHSSSRRKCCESKFQRLITTNLQLSSPPIYNCRALLAPRERSSLSILRNSATHKEKERKNGLATLSPCSQRHR</sequence>
<name>A0A0S3S8F0_PHAAN</name>
<dbReference type="EMBL" id="AP015038">
    <property type="protein sequence ID" value="BAT89083.1"/>
    <property type="molecule type" value="Genomic_DNA"/>
</dbReference>
<gene>
    <name evidence="2" type="primary">Vigan.05G276600</name>
    <name evidence="2" type="ORF">VIGAN_05276600</name>
</gene>
<evidence type="ECO:0000313" key="3">
    <source>
        <dbReference type="Proteomes" id="UP000291084"/>
    </source>
</evidence>